<evidence type="ECO:0000313" key="1">
    <source>
        <dbReference type="EMBL" id="MFE3868577.1"/>
    </source>
</evidence>
<dbReference type="Proteomes" id="UP001600109">
    <property type="component" value="Unassembled WGS sequence"/>
</dbReference>
<name>A0ABW6HXU9_9FLAO</name>
<keyword evidence="2" id="KW-1185">Reference proteome</keyword>
<organism evidence="1 2">
    <name type="scientific">Flavobacterium xylosi</name>
    <dbReference type="NCBI Taxonomy" id="3230415"/>
    <lineage>
        <taxon>Bacteria</taxon>
        <taxon>Pseudomonadati</taxon>
        <taxon>Bacteroidota</taxon>
        <taxon>Flavobacteriia</taxon>
        <taxon>Flavobacteriales</taxon>
        <taxon>Flavobacteriaceae</taxon>
        <taxon>Flavobacterium</taxon>
    </lineage>
</organism>
<sequence length="83" mass="9706">MSLEIKHYQFSKNHDIQLLLGEFNPNDALGLIAQTVHIKIKYLENKISSQINAEDVRSSEVKIKRLQKELFKLRKFSVQKPKV</sequence>
<proteinExistence type="predicted"/>
<accession>A0ABW6HXU9</accession>
<evidence type="ECO:0000313" key="2">
    <source>
        <dbReference type="Proteomes" id="UP001600109"/>
    </source>
</evidence>
<protein>
    <submittedName>
        <fullName evidence="1">Uncharacterized protein</fullName>
    </submittedName>
</protein>
<comment type="caution">
    <text evidence="1">The sequence shown here is derived from an EMBL/GenBank/DDBJ whole genome shotgun (WGS) entry which is preliminary data.</text>
</comment>
<dbReference type="EMBL" id="JBHZPZ010000012">
    <property type="protein sequence ID" value="MFE3868577.1"/>
    <property type="molecule type" value="Genomic_DNA"/>
</dbReference>
<gene>
    <name evidence="1" type="ORF">ACFX5E_10900</name>
</gene>
<dbReference type="RefSeq" id="WP_379855197.1">
    <property type="nucleotide sequence ID" value="NZ_JBHZPZ010000012.1"/>
</dbReference>
<reference evidence="1 2" key="1">
    <citation type="submission" date="2024-06" db="EMBL/GenBank/DDBJ databases">
        <title>Flavobacterium spp. isolated from glacier.</title>
        <authorList>
            <person name="Han D."/>
        </authorList>
    </citation>
    <scope>NUCLEOTIDE SEQUENCE [LARGE SCALE GENOMIC DNA]</scope>
    <source>
        <strain evidence="1 2">LS2P90</strain>
    </source>
</reference>